<dbReference type="EMBL" id="KQ981219">
    <property type="protein sequence ID" value="KYN44406.1"/>
    <property type="molecule type" value="Genomic_DNA"/>
</dbReference>
<evidence type="ECO:0000313" key="1">
    <source>
        <dbReference type="EMBL" id="KYN44406.1"/>
    </source>
</evidence>
<reference evidence="1 2" key="1">
    <citation type="submission" date="2016-03" db="EMBL/GenBank/DDBJ databases">
        <title>Trachymyrmex septentrionalis WGS genome.</title>
        <authorList>
            <person name="Nygaard S."/>
            <person name="Hu H."/>
            <person name="Boomsma J."/>
            <person name="Zhang G."/>
        </authorList>
    </citation>
    <scope>NUCLEOTIDE SEQUENCE [LARGE SCALE GENOMIC DNA]</scope>
    <source>
        <strain evidence="1">Tsep2-gDNA-1</strain>
        <tissue evidence="1">Whole body</tissue>
    </source>
</reference>
<proteinExistence type="predicted"/>
<dbReference type="AlphaFoldDB" id="A0A195FVF3"/>
<organism evidence="1 2">
    <name type="scientific">Trachymyrmex septentrionalis</name>
    <dbReference type="NCBI Taxonomy" id="34720"/>
    <lineage>
        <taxon>Eukaryota</taxon>
        <taxon>Metazoa</taxon>
        <taxon>Ecdysozoa</taxon>
        <taxon>Arthropoda</taxon>
        <taxon>Hexapoda</taxon>
        <taxon>Insecta</taxon>
        <taxon>Pterygota</taxon>
        <taxon>Neoptera</taxon>
        <taxon>Endopterygota</taxon>
        <taxon>Hymenoptera</taxon>
        <taxon>Apocrita</taxon>
        <taxon>Aculeata</taxon>
        <taxon>Formicoidea</taxon>
        <taxon>Formicidae</taxon>
        <taxon>Myrmicinae</taxon>
        <taxon>Trachymyrmex</taxon>
    </lineage>
</organism>
<protein>
    <submittedName>
        <fullName evidence="1">Uncharacterized protein</fullName>
    </submittedName>
</protein>
<evidence type="ECO:0000313" key="2">
    <source>
        <dbReference type="Proteomes" id="UP000078541"/>
    </source>
</evidence>
<dbReference type="Proteomes" id="UP000078541">
    <property type="component" value="Unassembled WGS sequence"/>
</dbReference>
<gene>
    <name evidence="1" type="ORF">ALC56_01104</name>
</gene>
<keyword evidence="2" id="KW-1185">Reference proteome</keyword>
<sequence>MQCDIQFDLGDQGRYSHKDKKVKLMGQGISMYPLKRVMYRNNCLPHLPADKARRDYTNEEILDQHVAIVIPITLCERLLKKKKRRKESSGDIEQSSHEITKSCRVIALSYPSPLTSPITYITRAFTFCILHKHEYLAKVKNTWRTFQAKTDVPGGFPTSRRFSPESTDLCRVAFLASRVA</sequence>
<accession>A0A195FVF3</accession>
<name>A0A195FVF3_9HYME</name>